<evidence type="ECO:0000313" key="3">
    <source>
        <dbReference type="Proteomes" id="UP000714275"/>
    </source>
</evidence>
<name>A0A9P6ZMP4_9AGAM</name>
<sequence length="121" mass="14175">MSQYYLGNNYRRALEQVDNLEQHKNVNIRPSFVIMVLISLNSITYSLIIIPKIKDIDEKQIWDTNGAYYMDDIYGKLGLSTFLSALNRLDELAELDKPHQKNLSMHLEQLRVFRDILSKLT</sequence>
<accession>A0A9P6ZMP4</accession>
<evidence type="ECO:0000256" key="1">
    <source>
        <dbReference type="SAM" id="Phobius"/>
    </source>
</evidence>
<protein>
    <submittedName>
        <fullName evidence="2">Uncharacterized protein</fullName>
    </submittedName>
</protein>
<reference evidence="2" key="1">
    <citation type="journal article" date="2020" name="New Phytol.">
        <title>Comparative genomics reveals dynamic genome evolution in host specialist ectomycorrhizal fungi.</title>
        <authorList>
            <person name="Lofgren L.A."/>
            <person name="Nguyen N.H."/>
            <person name="Vilgalys R."/>
            <person name="Ruytinx J."/>
            <person name="Liao H.L."/>
            <person name="Branco S."/>
            <person name="Kuo A."/>
            <person name="LaButti K."/>
            <person name="Lipzen A."/>
            <person name="Andreopoulos W."/>
            <person name="Pangilinan J."/>
            <person name="Riley R."/>
            <person name="Hundley H."/>
            <person name="Na H."/>
            <person name="Barry K."/>
            <person name="Grigoriev I.V."/>
            <person name="Stajich J.E."/>
            <person name="Kennedy P.G."/>
        </authorList>
    </citation>
    <scope>NUCLEOTIDE SEQUENCE</scope>
    <source>
        <strain evidence="2">DOB743</strain>
    </source>
</reference>
<keyword evidence="1" id="KW-0472">Membrane</keyword>
<comment type="caution">
    <text evidence="2">The sequence shown here is derived from an EMBL/GenBank/DDBJ whole genome shotgun (WGS) entry which is preliminary data.</text>
</comment>
<keyword evidence="3" id="KW-1185">Reference proteome</keyword>
<gene>
    <name evidence="2" type="ORF">EV702DRAFT_1049391</name>
</gene>
<dbReference type="EMBL" id="JABBWD010000065">
    <property type="protein sequence ID" value="KAG1770413.1"/>
    <property type="molecule type" value="Genomic_DNA"/>
</dbReference>
<proteinExistence type="predicted"/>
<dbReference type="AlphaFoldDB" id="A0A9P6ZMP4"/>
<organism evidence="2 3">
    <name type="scientific">Suillus placidus</name>
    <dbReference type="NCBI Taxonomy" id="48579"/>
    <lineage>
        <taxon>Eukaryota</taxon>
        <taxon>Fungi</taxon>
        <taxon>Dikarya</taxon>
        <taxon>Basidiomycota</taxon>
        <taxon>Agaricomycotina</taxon>
        <taxon>Agaricomycetes</taxon>
        <taxon>Agaricomycetidae</taxon>
        <taxon>Boletales</taxon>
        <taxon>Suillineae</taxon>
        <taxon>Suillaceae</taxon>
        <taxon>Suillus</taxon>
    </lineage>
</organism>
<keyword evidence="1" id="KW-1133">Transmembrane helix</keyword>
<dbReference type="Proteomes" id="UP000714275">
    <property type="component" value="Unassembled WGS sequence"/>
</dbReference>
<keyword evidence="1" id="KW-0812">Transmembrane</keyword>
<evidence type="ECO:0000313" key="2">
    <source>
        <dbReference type="EMBL" id="KAG1770413.1"/>
    </source>
</evidence>
<feature type="transmembrane region" description="Helical" evidence="1">
    <location>
        <begin position="32"/>
        <end position="50"/>
    </location>
</feature>